<comment type="caution">
    <text evidence="4">The sequence shown here is derived from an EMBL/GenBank/DDBJ whole genome shotgun (WGS) entry which is preliminary data.</text>
</comment>
<proteinExistence type="predicted"/>
<reference evidence="5" key="1">
    <citation type="journal article" date="2019" name="Int. J. Syst. Evol. Microbiol.">
        <title>The Global Catalogue of Microorganisms (GCM) 10K type strain sequencing project: providing services to taxonomists for standard genome sequencing and annotation.</title>
        <authorList>
            <consortium name="The Broad Institute Genomics Platform"/>
            <consortium name="The Broad Institute Genome Sequencing Center for Infectious Disease"/>
            <person name="Wu L."/>
            <person name="Ma J."/>
        </authorList>
    </citation>
    <scope>NUCLEOTIDE SEQUENCE [LARGE SCALE GENOMIC DNA]</scope>
    <source>
        <strain evidence="5">JCM 18532</strain>
    </source>
</reference>
<organism evidence="4 5">
    <name type="scientific">Nocardioides endophyticus</name>
    <dbReference type="NCBI Taxonomy" id="1353775"/>
    <lineage>
        <taxon>Bacteria</taxon>
        <taxon>Bacillati</taxon>
        <taxon>Actinomycetota</taxon>
        <taxon>Actinomycetes</taxon>
        <taxon>Propionibacteriales</taxon>
        <taxon>Nocardioidaceae</taxon>
        <taxon>Nocardioides</taxon>
    </lineage>
</organism>
<dbReference type="EMBL" id="BAABKN010000023">
    <property type="protein sequence ID" value="GAA4749044.1"/>
    <property type="molecule type" value="Genomic_DNA"/>
</dbReference>
<dbReference type="Gene3D" id="3.40.630.10">
    <property type="entry name" value="Zn peptidases"/>
    <property type="match status" value="1"/>
</dbReference>
<dbReference type="PANTHER" id="PTHR12147">
    <property type="entry name" value="METALLOPEPTIDASE M28 FAMILY MEMBER"/>
    <property type="match status" value="1"/>
</dbReference>
<feature type="signal peptide" evidence="2">
    <location>
        <begin position="1"/>
        <end position="21"/>
    </location>
</feature>
<name>A0ABP8Z7U1_9ACTN</name>
<accession>A0ABP8Z7U1</accession>
<evidence type="ECO:0000313" key="5">
    <source>
        <dbReference type="Proteomes" id="UP001499882"/>
    </source>
</evidence>
<dbReference type="SUPFAM" id="SSF53187">
    <property type="entry name" value="Zn-dependent exopeptidases"/>
    <property type="match status" value="1"/>
</dbReference>
<dbReference type="InterPro" id="IPR045175">
    <property type="entry name" value="M28_fam"/>
</dbReference>
<keyword evidence="2" id="KW-0732">Signal</keyword>
<sequence length="323" mass="33063">MRRGLVASVTLVALATGCSGADLGIPDDPLVTTLTATPSATPTTPAATPETTPSPEPPRRFEADRAMRTVRHLAGTIGPRLATGPAFRRAAAYVEERFMAEGYAVRRQSFPVPAGDSWGVPVDAGTSSNVIATAADFDPAAPYVLVGAHLDTVAVAPGAEDNASGISVLLELARVLGGSGQVVLVAFGGEEPRGPGELHHFGSKAYVARLGETGTNLRAMVSLDRVGVGSVVPLSSVDGTPAALRNRLADVADSVGISTVSEIDAASDHESFADAGFLAARIGSTPYAGYHSAADVPAVVNPAQLRRVGRLLIAWINGALRAS</sequence>
<protein>
    <recommendedName>
        <fullName evidence="3">Peptidase M28 domain-containing protein</fullName>
    </recommendedName>
</protein>
<keyword evidence="5" id="KW-1185">Reference proteome</keyword>
<evidence type="ECO:0000259" key="3">
    <source>
        <dbReference type="Pfam" id="PF04389"/>
    </source>
</evidence>
<feature type="chain" id="PRO_5045515531" description="Peptidase M28 domain-containing protein" evidence="2">
    <location>
        <begin position="22"/>
        <end position="323"/>
    </location>
</feature>
<dbReference type="PANTHER" id="PTHR12147:SF26">
    <property type="entry name" value="PEPTIDASE M28 DOMAIN-CONTAINING PROTEIN"/>
    <property type="match status" value="1"/>
</dbReference>
<feature type="domain" description="Peptidase M28" evidence="3">
    <location>
        <begin position="129"/>
        <end position="315"/>
    </location>
</feature>
<evidence type="ECO:0000256" key="1">
    <source>
        <dbReference type="SAM" id="MobiDB-lite"/>
    </source>
</evidence>
<gene>
    <name evidence="4" type="ORF">GCM10023350_37610</name>
</gene>
<dbReference type="RefSeq" id="WP_345528472.1">
    <property type="nucleotide sequence ID" value="NZ_BAABKN010000023.1"/>
</dbReference>
<feature type="region of interest" description="Disordered" evidence="1">
    <location>
        <begin position="32"/>
        <end position="60"/>
    </location>
</feature>
<feature type="compositionally biased region" description="Low complexity" evidence="1">
    <location>
        <begin position="32"/>
        <end position="53"/>
    </location>
</feature>
<dbReference type="Proteomes" id="UP001499882">
    <property type="component" value="Unassembled WGS sequence"/>
</dbReference>
<evidence type="ECO:0000256" key="2">
    <source>
        <dbReference type="SAM" id="SignalP"/>
    </source>
</evidence>
<dbReference type="Pfam" id="PF04389">
    <property type="entry name" value="Peptidase_M28"/>
    <property type="match status" value="1"/>
</dbReference>
<dbReference type="InterPro" id="IPR007484">
    <property type="entry name" value="Peptidase_M28"/>
</dbReference>
<dbReference type="PROSITE" id="PS51257">
    <property type="entry name" value="PROKAR_LIPOPROTEIN"/>
    <property type="match status" value="1"/>
</dbReference>
<evidence type="ECO:0000313" key="4">
    <source>
        <dbReference type="EMBL" id="GAA4749044.1"/>
    </source>
</evidence>